<name>A0ABP0LLY4_9DINO</name>
<dbReference type="CDD" id="cd05379">
    <property type="entry name" value="CAP_bacterial"/>
    <property type="match status" value="1"/>
</dbReference>
<accession>A0ABP0LLY4</accession>
<evidence type="ECO:0000313" key="2">
    <source>
        <dbReference type="EMBL" id="CAK9040196.1"/>
    </source>
</evidence>
<dbReference type="InterPro" id="IPR014044">
    <property type="entry name" value="CAP_dom"/>
</dbReference>
<dbReference type="Proteomes" id="UP001642484">
    <property type="component" value="Unassembled WGS sequence"/>
</dbReference>
<dbReference type="PANTHER" id="PTHR31157:SF1">
    <property type="entry name" value="SCP DOMAIN-CONTAINING PROTEIN"/>
    <property type="match status" value="1"/>
</dbReference>
<feature type="domain" description="SCP" evidence="1">
    <location>
        <begin position="93"/>
        <end position="182"/>
    </location>
</feature>
<proteinExistence type="predicted"/>
<sequence length="250" mass="26697">MPPLADGVPPPTDGATMEQQIVQELTWARTRPQEVIAELKERLKHYRGKDYYPPERGGACVVTKEGAAVVQEAIDYVKSLDAMEGVGSVSVQGLALAAEDHVSDIGQTGTASHSSSDGTTAAERARRYGQFELFGECLWYGSTSADARTVVLDLIVDDGVPSRGHRKGVLDPRYDMVGVAFGPHVTFGQMAAMEFAKTWVVDAELVSARVKSGPVKMSAEAIAAAKKSAETAWSLGQCPLCRESIKGGKV</sequence>
<keyword evidence="3" id="KW-1185">Reference proteome</keyword>
<dbReference type="Gene3D" id="3.40.33.10">
    <property type="entry name" value="CAP"/>
    <property type="match status" value="1"/>
</dbReference>
<dbReference type="InterPro" id="IPR035940">
    <property type="entry name" value="CAP_sf"/>
</dbReference>
<dbReference type="EMBL" id="CAXAMN010013225">
    <property type="protein sequence ID" value="CAK9040196.1"/>
    <property type="molecule type" value="Genomic_DNA"/>
</dbReference>
<gene>
    <name evidence="2" type="ORF">CCMP2556_LOCUS21682</name>
</gene>
<dbReference type="Pfam" id="PF00188">
    <property type="entry name" value="CAP"/>
    <property type="match status" value="1"/>
</dbReference>
<evidence type="ECO:0000259" key="1">
    <source>
        <dbReference type="Pfam" id="PF00188"/>
    </source>
</evidence>
<reference evidence="2 3" key="1">
    <citation type="submission" date="2024-02" db="EMBL/GenBank/DDBJ databases">
        <authorList>
            <person name="Chen Y."/>
            <person name="Shah S."/>
            <person name="Dougan E. K."/>
            <person name="Thang M."/>
            <person name="Chan C."/>
        </authorList>
    </citation>
    <scope>NUCLEOTIDE SEQUENCE [LARGE SCALE GENOMIC DNA]</scope>
</reference>
<comment type="caution">
    <text evidence="2">The sequence shown here is derived from an EMBL/GenBank/DDBJ whole genome shotgun (WGS) entry which is preliminary data.</text>
</comment>
<organism evidence="2 3">
    <name type="scientific">Durusdinium trenchii</name>
    <dbReference type="NCBI Taxonomy" id="1381693"/>
    <lineage>
        <taxon>Eukaryota</taxon>
        <taxon>Sar</taxon>
        <taxon>Alveolata</taxon>
        <taxon>Dinophyceae</taxon>
        <taxon>Suessiales</taxon>
        <taxon>Symbiodiniaceae</taxon>
        <taxon>Durusdinium</taxon>
    </lineage>
</organism>
<protein>
    <recommendedName>
        <fullName evidence="1">SCP domain-containing protein</fullName>
    </recommendedName>
</protein>
<dbReference type="PANTHER" id="PTHR31157">
    <property type="entry name" value="SCP DOMAIN-CONTAINING PROTEIN"/>
    <property type="match status" value="1"/>
</dbReference>
<evidence type="ECO:0000313" key="3">
    <source>
        <dbReference type="Proteomes" id="UP001642484"/>
    </source>
</evidence>
<feature type="non-terminal residue" evidence="2">
    <location>
        <position position="250"/>
    </location>
</feature>